<comment type="catalytic activity">
    <reaction evidence="7">
        <text>aldehydo-D-galacturonate = keto-D-tagaturonate</text>
        <dbReference type="Rhea" id="RHEA:27702"/>
        <dbReference type="ChEBI" id="CHEBI:12952"/>
        <dbReference type="ChEBI" id="CHEBI:17886"/>
    </reaction>
</comment>
<reference evidence="9" key="1">
    <citation type="submission" date="2015-01" db="EMBL/GenBank/DDBJ databases">
        <authorList>
            <person name="MANFREDI Pablo"/>
        </authorList>
    </citation>
    <scope>NUCLEOTIDE SEQUENCE [LARGE SCALE GENOMIC DNA]</scope>
    <source>
        <strain evidence="9">Ccyn2B</strain>
    </source>
</reference>
<sequence>MNFINTNTFITEDFLLETPLAKRLYYDYAEKMPIIDYHNHLSPMQLSENIPFENITQAWLLGDHYKWRAMRANGVDEKFITGDASDKEKFKQWAKTVPFTVGNPLFHWTHLELLRYFGIKQLLQPNTAEYIYELASTLLQGKTPMQLLQEKNVEVICTTDDPVDDLQHHQNISKKSQNLKVYPAFRSDNLFRIESVDFEEYLHKLSLVVGFEINDLQDFQKAIDQRIDFFTEKGCRLSDFGLGEGFSLENFKEEEINVIFKKKKEEEKLSHKEICKYKSFLFLYLGRKYYEKGWVQQYHLGAIRNNNQRLLKAVGSDVGCDSVGDFNYASFMSDLFGKLDAENKLAKTITYNLNPSHNEVFATMMGNFNGNNIPSKMQWGAAWWYLDQKEGITSQLTTLANMSLLSHFVGMITDSRSLLSFPRHEYFRRILCNFFGNLILRGELPNDIDFFGKVVENICYYNAKKYFGFEKEQMPTKNM</sequence>
<evidence type="ECO:0000256" key="7">
    <source>
        <dbReference type="HAMAP-Rule" id="MF_00675"/>
    </source>
</evidence>
<gene>
    <name evidence="7 8" type="primary">uxaC</name>
    <name evidence="8" type="ORF">CCYN2B_140043</name>
</gene>
<evidence type="ECO:0000256" key="5">
    <source>
        <dbReference type="ARBA" id="ARBA00020555"/>
    </source>
</evidence>
<comment type="catalytic activity">
    <reaction evidence="1 7">
        <text>D-glucuronate = D-fructuronate</text>
        <dbReference type="Rhea" id="RHEA:13049"/>
        <dbReference type="ChEBI" id="CHEBI:58720"/>
        <dbReference type="ChEBI" id="CHEBI:59863"/>
        <dbReference type="EC" id="5.3.1.12"/>
    </reaction>
</comment>
<dbReference type="GO" id="GO:0019698">
    <property type="term" value="P:D-galacturonate catabolic process"/>
    <property type="evidence" value="ECO:0007669"/>
    <property type="project" value="TreeGrafter"/>
</dbReference>
<comment type="pathway">
    <text evidence="2 7">Carbohydrate metabolism; pentose and glucuronate interconversion.</text>
</comment>
<dbReference type="Proteomes" id="UP000038055">
    <property type="component" value="Unassembled WGS sequence"/>
</dbReference>
<evidence type="ECO:0000256" key="6">
    <source>
        <dbReference type="ARBA" id="ARBA00023235"/>
    </source>
</evidence>
<dbReference type="eggNOG" id="COG1904">
    <property type="taxonomic scope" value="Bacteria"/>
</dbReference>
<dbReference type="EMBL" id="CDOD01000006">
    <property type="protein sequence ID" value="CEN33102.1"/>
    <property type="molecule type" value="Genomic_DNA"/>
</dbReference>
<comment type="similarity">
    <text evidence="3 7">Belongs to the metallo-dependent hydrolases superfamily. Uronate isomerase family.</text>
</comment>
<evidence type="ECO:0000256" key="4">
    <source>
        <dbReference type="ARBA" id="ARBA00012546"/>
    </source>
</evidence>
<evidence type="ECO:0000256" key="1">
    <source>
        <dbReference type="ARBA" id="ARBA00001165"/>
    </source>
</evidence>
<evidence type="ECO:0000313" key="8">
    <source>
        <dbReference type="EMBL" id="CEN33102.1"/>
    </source>
</evidence>
<name>A0A0B7H580_9FLAO</name>
<dbReference type="AlphaFoldDB" id="A0A0B7H580"/>
<dbReference type="GO" id="GO:0008880">
    <property type="term" value="F:glucuronate isomerase activity"/>
    <property type="evidence" value="ECO:0007669"/>
    <property type="project" value="UniProtKB-UniRule"/>
</dbReference>
<proteinExistence type="inferred from homology"/>
<dbReference type="STRING" id="28189.CCYN74_210072"/>
<keyword evidence="6 7" id="KW-0413">Isomerase</keyword>
<evidence type="ECO:0000313" key="9">
    <source>
        <dbReference type="Proteomes" id="UP000038055"/>
    </source>
</evidence>
<organism evidence="8 9">
    <name type="scientific">Capnocytophaga cynodegmi</name>
    <dbReference type="NCBI Taxonomy" id="28189"/>
    <lineage>
        <taxon>Bacteria</taxon>
        <taxon>Pseudomonadati</taxon>
        <taxon>Bacteroidota</taxon>
        <taxon>Flavobacteriia</taxon>
        <taxon>Flavobacteriales</taxon>
        <taxon>Flavobacteriaceae</taxon>
        <taxon>Capnocytophaga</taxon>
    </lineage>
</organism>
<dbReference type="PANTHER" id="PTHR30068:SF4">
    <property type="entry name" value="URONATE ISOMERASE"/>
    <property type="match status" value="1"/>
</dbReference>
<evidence type="ECO:0000256" key="3">
    <source>
        <dbReference type="ARBA" id="ARBA00008397"/>
    </source>
</evidence>
<keyword evidence="9" id="KW-1185">Reference proteome</keyword>
<dbReference type="HAMAP" id="MF_00675">
    <property type="entry name" value="UxaC"/>
    <property type="match status" value="1"/>
</dbReference>
<dbReference type="Gene3D" id="1.10.2020.10">
    <property type="entry name" value="uronate isomerase, domain 2, chain A"/>
    <property type="match status" value="1"/>
</dbReference>
<dbReference type="NCBIfam" id="NF002794">
    <property type="entry name" value="PRK02925.1"/>
    <property type="match status" value="1"/>
</dbReference>
<dbReference type="InterPro" id="IPR032466">
    <property type="entry name" value="Metal_Hydrolase"/>
</dbReference>
<dbReference type="Gene3D" id="3.20.20.140">
    <property type="entry name" value="Metal-dependent hydrolases"/>
    <property type="match status" value="1"/>
</dbReference>
<dbReference type="EC" id="5.3.1.12" evidence="4 7"/>
<dbReference type="SUPFAM" id="SSF51556">
    <property type="entry name" value="Metallo-dependent hydrolases"/>
    <property type="match status" value="1"/>
</dbReference>
<evidence type="ECO:0000256" key="2">
    <source>
        <dbReference type="ARBA" id="ARBA00004892"/>
    </source>
</evidence>
<accession>A0A0B7H580</accession>
<dbReference type="GO" id="GO:0042840">
    <property type="term" value="P:D-glucuronate catabolic process"/>
    <property type="evidence" value="ECO:0007669"/>
    <property type="project" value="TreeGrafter"/>
</dbReference>
<dbReference type="UniPathway" id="UPA00246"/>
<protein>
    <recommendedName>
        <fullName evidence="5 7">Uronate isomerase</fullName>
        <ecNumber evidence="4 7">5.3.1.12</ecNumber>
    </recommendedName>
    <alternativeName>
        <fullName evidence="7">Glucuronate isomerase</fullName>
    </alternativeName>
    <alternativeName>
        <fullName evidence="7">Uronic isomerase</fullName>
    </alternativeName>
</protein>
<dbReference type="PANTHER" id="PTHR30068">
    <property type="entry name" value="URONATE ISOMERASE"/>
    <property type="match status" value="1"/>
</dbReference>
<dbReference type="Pfam" id="PF02614">
    <property type="entry name" value="UxaC"/>
    <property type="match status" value="1"/>
</dbReference>
<dbReference type="RefSeq" id="WP_041990598.1">
    <property type="nucleotide sequence ID" value="NZ_CDOD01000006.1"/>
</dbReference>
<dbReference type="InterPro" id="IPR003766">
    <property type="entry name" value="Uronate_isomerase"/>
</dbReference>